<keyword evidence="3" id="KW-1185">Reference proteome</keyword>
<keyword evidence="1" id="KW-0812">Transmembrane</keyword>
<sequence length="159" mass="17039">MLNAFVIGIGATLFMDLWALFQKRVLRLPSLDYALVGRWAGHLARGHRFTGHVTKAEAIPNERMLGWAIHYLTGLVLAVIFLAIAPANWIQAPTIGPALLFGAISVLAPFLILQPGLGAGIAASRTPKPNAARIKSLVTHLMFGFGLYLSGVAWVTVSG</sequence>
<feature type="transmembrane region" description="Helical" evidence="1">
    <location>
        <begin position="95"/>
        <end position="117"/>
    </location>
</feature>
<dbReference type="PATRIC" id="fig|1280952.3.peg.1554"/>
<gene>
    <name evidence="2" type="ORF">HJA_07837</name>
</gene>
<feature type="transmembrane region" description="Helical" evidence="1">
    <location>
        <begin position="137"/>
        <end position="157"/>
    </location>
</feature>
<dbReference type="InterPro" id="IPR021329">
    <property type="entry name" value="DUF2938"/>
</dbReference>
<organism evidence="2 3">
    <name type="scientific">Hyphomonas jannaschiana VP2</name>
    <dbReference type="NCBI Taxonomy" id="1280952"/>
    <lineage>
        <taxon>Bacteria</taxon>
        <taxon>Pseudomonadati</taxon>
        <taxon>Pseudomonadota</taxon>
        <taxon>Alphaproteobacteria</taxon>
        <taxon>Hyphomonadales</taxon>
        <taxon>Hyphomonadaceae</taxon>
        <taxon>Hyphomonas</taxon>
    </lineage>
</organism>
<proteinExistence type="predicted"/>
<dbReference type="Proteomes" id="UP000024816">
    <property type="component" value="Unassembled WGS sequence"/>
</dbReference>
<name>A0A059FF74_9PROT</name>
<comment type="caution">
    <text evidence="2">The sequence shown here is derived from an EMBL/GenBank/DDBJ whole genome shotgun (WGS) entry which is preliminary data.</text>
</comment>
<keyword evidence="1" id="KW-0472">Membrane</keyword>
<feature type="transmembrane region" description="Helical" evidence="1">
    <location>
        <begin position="68"/>
        <end position="89"/>
    </location>
</feature>
<accession>A0A059FF74</accession>
<evidence type="ECO:0000313" key="3">
    <source>
        <dbReference type="Proteomes" id="UP000024816"/>
    </source>
</evidence>
<dbReference type="Pfam" id="PF11158">
    <property type="entry name" value="DUF2938"/>
    <property type="match status" value="1"/>
</dbReference>
<evidence type="ECO:0000313" key="2">
    <source>
        <dbReference type="EMBL" id="KCZ89191.1"/>
    </source>
</evidence>
<evidence type="ECO:0000256" key="1">
    <source>
        <dbReference type="SAM" id="Phobius"/>
    </source>
</evidence>
<dbReference type="eggNOG" id="ENOG5031TIF">
    <property type="taxonomic scope" value="Bacteria"/>
</dbReference>
<feature type="transmembrane region" description="Helical" evidence="1">
    <location>
        <begin position="6"/>
        <end position="21"/>
    </location>
</feature>
<dbReference type="EMBL" id="ARYJ01000004">
    <property type="protein sequence ID" value="KCZ89191.1"/>
    <property type="molecule type" value="Genomic_DNA"/>
</dbReference>
<reference evidence="2 3" key="1">
    <citation type="journal article" date="2014" name="Antonie Van Leeuwenhoek">
        <title>Hyphomonas beringensis sp. nov. and Hyphomonas chukchiensis sp. nov., isolated from surface seawater of the Bering Sea and Chukchi Sea.</title>
        <authorList>
            <person name="Li C."/>
            <person name="Lai Q."/>
            <person name="Li G."/>
            <person name="Dong C."/>
            <person name="Wang J."/>
            <person name="Liao Y."/>
            <person name="Shao Z."/>
        </authorList>
    </citation>
    <scope>NUCLEOTIDE SEQUENCE [LARGE SCALE GENOMIC DNA]</scope>
    <source>
        <strain evidence="2 3">VP2</strain>
    </source>
</reference>
<keyword evidence="1" id="KW-1133">Transmembrane helix</keyword>
<dbReference type="AlphaFoldDB" id="A0A059FF74"/>
<protein>
    <submittedName>
        <fullName evidence="2">Major facilitator superfamily permease</fullName>
    </submittedName>
</protein>